<dbReference type="Pfam" id="PF21036">
    <property type="entry name" value="EryCIII-like_N"/>
    <property type="match status" value="1"/>
</dbReference>
<sequence>MRVVIAAQAERTHFLGMVPVAWALRAAGHEVRVASQPELEGVVTGAGLPFVPVGRNHSFPRMVKRAAGGRTAVFDMGEDRDEVLTWDYMRDGYRQMVTWWWRMVNEPMLGDLVAFCRQWRPDLVIWEPTTFAGAIAARACGAAHVRFLWSLDLFSRMRGLYLRRMGEQPPDQQEDPLAAWLTALAARYGLDYDEELVHGQATIDQVPPSLRIDPLSDARYLPMRYVPYNGRAVVPHWLRTPPHRPRICLTLGTSASERFGGYTVSVTDILNGLADLDAEIIATIPTAHHHTLGPIPPNTRLVDYAPLHALTPTCHAMVDQGGPGTVFTSLTHGVPQVIAPRDRLFDAPLLAREVERAGAGFALDSADATGETVGERVRRLLGEPGFARSADRLRREMQDMPAPADLVPLLHDLTG</sequence>
<dbReference type="EMBL" id="BSQG01000011">
    <property type="protein sequence ID" value="GLU50040.1"/>
    <property type="molecule type" value="Genomic_DNA"/>
</dbReference>
<evidence type="ECO:0000313" key="8">
    <source>
        <dbReference type="Proteomes" id="UP001165092"/>
    </source>
</evidence>
<dbReference type="CDD" id="cd03784">
    <property type="entry name" value="GT1_Gtf-like"/>
    <property type="match status" value="1"/>
</dbReference>
<evidence type="ECO:0000259" key="6">
    <source>
        <dbReference type="Pfam" id="PF21036"/>
    </source>
</evidence>
<keyword evidence="4" id="KW-0045">Antibiotic biosynthesis</keyword>
<dbReference type="NCBIfam" id="TIGR04516">
    <property type="entry name" value="glycosyl_450act"/>
    <property type="match status" value="1"/>
</dbReference>
<keyword evidence="3 7" id="KW-0808">Transferase</keyword>
<evidence type="ECO:0000259" key="5">
    <source>
        <dbReference type="Pfam" id="PF06722"/>
    </source>
</evidence>
<dbReference type="GO" id="GO:0008194">
    <property type="term" value="F:UDP-glycosyltransferase activity"/>
    <property type="evidence" value="ECO:0007669"/>
    <property type="project" value="InterPro"/>
</dbReference>
<feature type="domain" description="Erythromycin biosynthesis protein CIII-like C-terminal" evidence="5">
    <location>
        <begin position="269"/>
        <end position="412"/>
    </location>
</feature>
<organism evidence="7 8">
    <name type="scientific">Nocardiopsis ansamitocini</name>
    <dbReference type="NCBI Taxonomy" id="1670832"/>
    <lineage>
        <taxon>Bacteria</taxon>
        <taxon>Bacillati</taxon>
        <taxon>Actinomycetota</taxon>
        <taxon>Actinomycetes</taxon>
        <taxon>Streptosporangiales</taxon>
        <taxon>Nocardiopsidaceae</taxon>
        <taxon>Nocardiopsis</taxon>
    </lineage>
</organism>
<evidence type="ECO:0000256" key="1">
    <source>
        <dbReference type="ARBA" id="ARBA00006962"/>
    </source>
</evidence>
<dbReference type="GO" id="GO:0017000">
    <property type="term" value="P:antibiotic biosynthetic process"/>
    <property type="evidence" value="ECO:0007669"/>
    <property type="project" value="UniProtKB-KW"/>
</dbReference>
<comment type="similarity">
    <text evidence="1">Belongs to the glycosyltransferase 28 family.</text>
</comment>
<dbReference type="PANTHER" id="PTHR48050:SF13">
    <property type="entry name" value="STEROL 3-BETA-GLUCOSYLTRANSFERASE UGT80A2"/>
    <property type="match status" value="1"/>
</dbReference>
<dbReference type="InterPro" id="IPR010610">
    <property type="entry name" value="EryCIII-like_C"/>
</dbReference>
<keyword evidence="8" id="KW-1185">Reference proteome</keyword>
<dbReference type="Proteomes" id="UP001165092">
    <property type="component" value="Unassembled WGS sequence"/>
</dbReference>
<dbReference type="Gene3D" id="3.40.50.2000">
    <property type="entry name" value="Glycogen Phosphorylase B"/>
    <property type="match status" value="2"/>
</dbReference>
<accession>A0A9W6PAA9</accession>
<keyword evidence="2" id="KW-0328">Glycosyltransferase</keyword>
<dbReference type="InterPro" id="IPR030953">
    <property type="entry name" value="Glycosyl_450act"/>
</dbReference>
<protein>
    <submittedName>
        <fullName evidence="7">Glycosyl transferase</fullName>
    </submittedName>
</protein>
<dbReference type="SUPFAM" id="SSF53756">
    <property type="entry name" value="UDP-Glycosyltransferase/glycogen phosphorylase"/>
    <property type="match status" value="1"/>
</dbReference>
<dbReference type="FunFam" id="3.40.50.2000:FF:000072">
    <property type="entry name" value="Glycosyl transferase"/>
    <property type="match status" value="1"/>
</dbReference>
<gene>
    <name evidence="7" type="ORF">Nans01_43910</name>
</gene>
<dbReference type="AlphaFoldDB" id="A0A9W6PAA9"/>
<dbReference type="PANTHER" id="PTHR48050">
    <property type="entry name" value="STEROL 3-BETA-GLUCOSYLTRANSFERASE"/>
    <property type="match status" value="1"/>
</dbReference>
<dbReference type="Pfam" id="PF06722">
    <property type="entry name" value="EryCIII-like_C"/>
    <property type="match status" value="1"/>
</dbReference>
<evidence type="ECO:0000256" key="3">
    <source>
        <dbReference type="ARBA" id="ARBA00022679"/>
    </source>
</evidence>
<dbReference type="GO" id="GO:0016758">
    <property type="term" value="F:hexosyltransferase activity"/>
    <property type="evidence" value="ECO:0007669"/>
    <property type="project" value="UniProtKB-ARBA"/>
</dbReference>
<evidence type="ECO:0000313" key="7">
    <source>
        <dbReference type="EMBL" id="GLU50040.1"/>
    </source>
</evidence>
<comment type="caution">
    <text evidence="7">The sequence shown here is derived from an EMBL/GenBank/DDBJ whole genome shotgun (WGS) entry which is preliminary data.</text>
</comment>
<name>A0A9W6PAA9_9ACTN</name>
<dbReference type="InterPro" id="IPR048284">
    <property type="entry name" value="EryCIII-like_N"/>
</dbReference>
<reference evidence="7" key="1">
    <citation type="submission" date="2023-02" db="EMBL/GenBank/DDBJ databases">
        <title>Nocardiopsis ansamitocini NBRC 112285.</title>
        <authorList>
            <person name="Ichikawa N."/>
            <person name="Sato H."/>
            <person name="Tonouchi N."/>
        </authorList>
    </citation>
    <scope>NUCLEOTIDE SEQUENCE</scope>
    <source>
        <strain evidence="7">NBRC 112285</strain>
    </source>
</reference>
<proteinExistence type="inferred from homology"/>
<evidence type="ECO:0000256" key="2">
    <source>
        <dbReference type="ARBA" id="ARBA00022676"/>
    </source>
</evidence>
<dbReference type="InterPro" id="IPR002213">
    <property type="entry name" value="UDP_glucos_trans"/>
</dbReference>
<feature type="domain" description="Erythromycin biosynthesis protein CIII-like N-terminal" evidence="6">
    <location>
        <begin position="22"/>
        <end position="252"/>
    </location>
</feature>
<evidence type="ECO:0000256" key="4">
    <source>
        <dbReference type="ARBA" id="ARBA00023194"/>
    </source>
</evidence>
<dbReference type="RefSeq" id="WP_285761584.1">
    <property type="nucleotide sequence ID" value="NZ_BSQG01000011.1"/>
</dbReference>
<dbReference type="InterPro" id="IPR050426">
    <property type="entry name" value="Glycosyltransferase_28"/>
</dbReference>